<dbReference type="OMA" id="ICIAFAY"/>
<dbReference type="PANTHER" id="PTHR31916">
    <property type="match status" value="1"/>
</dbReference>
<name>A0A803M878_CHEQI</name>
<keyword evidence="1 4" id="KW-0378">Hydrolase</keyword>
<comment type="catalytic activity">
    <reaction evidence="4">
        <text>Hydrolysis of terminal non-reducing beta-D-fructofuranoside residues in beta-D-fructofuranosides.</text>
        <dbReference type="EC" id="3.2.1.26"/>
    </reaction>
</comment>
<dbReference type="PANTHER" id="PTHR31916:SF37">
    <property type="entry name" value="ALKALINE_NEUTRAL INVERTASE"/>
    <property type="match status" value="1"/>
</dbReference>
<evidence type="ECO:0000256" key="1">
    <source>
        <dbReference type="ARBA" id="ARBA00022801"/>
    </source>
</evidence>
<dbReference type="SUPFAM" id="SSF48208">
    <property type="entry name" value="Six-hairpin glycosidases"/>
    <property type="match status" value="1"/>
</dbReference>
<dbReference type="InterPro" id="IPR008928">
    <property type="entry name" value="6-hairpin_glycosidase_sf"/>
</dbReference>
<reference evidence="5" key="2">
    <citation type="submission" date="2021-03" db="UniProtKB">
        <authorList>
            <consortium name="EnsemblPlants"/>
        </authorList>
    </citation>
    <scope>IDENTIFICATION</scope>
</reference>
<evidence type="ECO:0000313" key="5">
    <source>
        <dbReference type="EnsemblPlants" id="AUR62025104-RA:cds"/>
    </source>
</evidence>
<evidence type="ECO:0000256" key="3">
    <source>
        <dbReference type="ARBA" id="ARBA00023295"/>
    </source>
</evidence>
<dbReference type="Gramene" id="AUR62025104-RA">
    <property type="protein sequence ID" value="AUR62025104-RA:cds"/>
    <property type="gene ID" value="AUR62025104"/>
</dbReference>
<accession>A0A803M878</accession>
<dbReference type="InterPro" id="IPR024746">
    <property type="entry name" value="Glyco_hydro_100"/>
</dbReference>
<evidence type="ECO:0000256" key="4">
    <source>
        <dbReference type="RuleBase" id="RU367047"/>
    </source>
</evidence>
<organism evidence="5 6">
    <name type="scientific">Chenopodium quinoa</name>
    <name type="common">Quinoa</name>
    <dbReference type="NCBI Taxonomy" id="63459"/>
    <lineage>
        <taxon>Eukaryota</taxon>
        <taxon>Viridiplantae</taxon>
        <taxon>Streptophyta</taxon>
        <taxon>Embryophyta</taxon>
        <taxon>Tracheophyta</taxon>
        <taxon>Spermatophyta</taxon>
        <taxon>Magnoliopsida</taxon>
        <taxon>eudicotyledons</taxon>
        <taxon>Gunneridae</taxon>
        <taxon>Pentapetalae</taxon>
        <taxon>Caryophyllales</taxon>
        <taxon>Chenopodiaceae</taxon>
        <taxon>Chenopodioideae</taxon>
        <taxon>Atripliceae</taxon>
        <taxon>Chenopodium</taxon>
    </lineage>
</organism>
<keyword evidence="2 4" id="KW-0119">Carbohydrate metabolism</keyword>
<dbReference type="EnsemblPlants" id="AUR62025104-RA">
    <property type="protein sequence ID" value="AUR62025104-RA:cds"/>
    <property type="gene ID" value="AUR62025104"/>
</dbReference>
<keyword evidence="6" id="KW-1185">Reference proteome</keyword>
<dbReference type="Pfam" id="PF12899">
    <property type="entry name" value="Glyco_hydro_100"/>
    <property type="match status" value="2"/>
</dbReference>
<dbReference type="Proteomes" id="UP000596660">
    <property type="component" value="Unplaced"/>
</dbReference>
<dbReference type="AlphaFoldDB" id="A0A803M878"/>
<dbReference type="GO" id="GO:0033926">
    <property type="term" value="F:endo-alpha-N-acetylgalactosaminidase activity"/>
    <property type="evidence" value="ECO:0007669"/>
    <property type="project" value="UniProtKB-UniRule"/>
</dbReference>
<sequence length="202" mass="23244">MDEKCERVKESLVADYGDTTIGRVESMDSGFWWIILLKSYVKRTRDHSLADMPEIQQGINLILNLCLSDGFDTFPSLFCAMQCCMIDRWDIYGYPIEIQALFFFALGSAKFMLKEGSDNKIAEYHIPLNVNPTCMDFRWFLLGNCIAILSSLITPQQASTIMDLIEECWDELIGEMPLRMTYPALEGNEWKIITGYESKNTR</sequence>
<dbReference type="EC" id="3.2.1.26" evidence="4"/>
<keyword evidence="3 4" id="KW-0326">Glycosidase</keyword>
<comment type="function">
    <text evidence="4">Invertase that cleaves sucrose into glucose and fructose.</text>
</comment>
<comment type="similarity">
    <text evidence="4">Belongs to the glycosyl hydrolase 100 family.</text>
</comment>
<evidence type="ECO:0000313" key="6">
    <source>
        <dbReference type="Proteomes" id="UP000596660"/>
    </source>
</evidence>
<protein>
    <recommendedName>
        <fullName evidence="4">Alkaline/neutral invertase</fullName>
        <ecNumber evidence="4">3.2.1.26</ecNumber>
    </recommendedName>
</protein>
<evidence type="ECO:0000256" key="2">
    <source>
        <dbReference type="ARBA" id="ARBA00023277"/>
    </source>
</evidence>
<dbReference type="GO" id="GO:0005987">
    <property type="term" value="P:sucrose catabolic process"/>
    <property type="evidence" value="ECO:0007669"/>
    <property type="project" value="TreeGrafter"/>
</dbReference>
<proteinExistence type="inferred from homology"/>
<reference evidence="5" key="1">
    <citation type="journal article" date="2017" name="Nature">
        <title>The genome of Chenopodium quinoa.</title>
        <authorList>
            <person name="Jarvis D.E."/>
            <person name="Ho Y.S."/>
            <person name="Lightfoot D.J."/>
            <person name="Schmoeckel S.M."/>
            <person name="Li B."/>
            <person name="Borm T.J.A."/>
            <person name="Ohyanagi H."/>
            <person name="Mineta K."/>
            <person name="Michell C.T."/>
            <person name="Saber N."/>
            <person name="Kharbatia N.M."/>
            <person name="Rupper R.R."/>
            <person name="Sharp A.R."/>
            <person name="Dally N."/>
            <person name="Boughton B.A."/>
            <person name="Woo Y.H."/>
            <person name="Gao G."/>
            <person name="Schijlen E.G.W.M."/>
            <person name="Guo X."/>
            <person name="Momin A.A."/>
            <person name="Negrao S."/>
            <person name="Al-Babili S."/>
            <person name="Gehring C."/>
            <person name="Roessner U."/>
            <person name="Jung C."/>
            <person name="Murphy K."/>
            <person name="Arold S.T."/>
            <person name="Gojobori T."/>
            <person name="van der Linden C.G."/>
            <person name="van Loo E.N."/>
            <person name="Jellen E.N."/>
            <person name="Maughan P.J."/>
            <person name="Tester M."/>
        </authorList>
    </citation>
    <scope>NUCLEOTIDE SEQUENCE [LARGE SCALE GENOMIC DNA]</scope>
    <source>
        <strain evidence="5">cv. PI 614886</strain>
    </source>
</reference>
<dbReference type="GO" id="GO:0004575">
    <property type="term" value="F:sucrose alpha-glucosidase activity"/>
    <property type="evidence" value="ECO:0007669"/>
    <property type="project" value="TreeGrafter"/>
</dbReference>